<evidence type="ECO:0000256" key="1">
    <source>
        <dbReference type="ARBA" id="ARBA00023002"/>
    </source>
</evidence>
<reference evidence="4" key="1">
    <citation type="submission" date="2014-08" db="EMBL/GenBank/DDBJ databases">
        <authorList>
            <person name="Edwards T."/>
        </authorList>
    </citation>
    <scope>NUCLEOTIDE SEQUENCE [LARGE SCALE GENOMIC DNA]</scope>
</reference>
<dbReference type="Proteomes" id="UP000182888">
    <property type="component" value="Unassembled WGS sequence"/>
</dbReference>
<sequence length="388" mass="42161">MRYDIVIIGGAIVGSSVAYYLREEGFTGSIALIERDPQFSHAATTLSLASIRQQFSIPENIRLSQFTLNLFRRLKETFGADADIGFREGGYLILAGEAGLPILKANHETQVAEGADILLDDAGQLARRFPWLSVEDIAAGAFGRSGEGWFDAHALLTLFRKALRDKRIDFITASATGISRDGNRVTGVSLDNGEMLEAGIVVNAAGPNAGKVAAFAGLELPVEPRKRNVFVFEAREKYADMPLLVDPSGIYVRPEGSVYLTGGAEPEEGDVAPDPKDFDVNWPLFEEVIWPTLATRIPAFEAIKPTRAWVGHYDYNTLDQNGVIGPHPEVGNFLFANGFSGHGLQQAPAVGKSIAELVMHGGYRTIDCTAFGYERVAQGKAFRELNVI</sequence>
<evidence type="ECO:0000313" key="4">
    <source>
        <dbReference type="Proteomes" id="UP000182888"/>
    </source>
</evidence>
<evidence type="ECO:0000259" key="2">
    <source>
        <dbReference type="Pfam" id="PF01266"/>
    </source>
</evidence>
<dbReference type="InterPro" id="IPR036188">
    <property type="entry name" value="FAD/NAD-bd_sf"/>
</dbReference>
<dbReference type="SUPFAM" id="SSF51905">
    <property type="entry name" value="FAD/NAD(P)-binding domain"/>
    <property type="match status" value="1"/>
</dbReference>
<dbReference type="Gene3D" id="3.30.9.10">
    <property type="entry name" value="D-Amino Acid Oxidase, subunit A, domain 2"/>
    <property type="match status" value="1"/>
</dbReference>
<dbReference type="PANTHER" id="PTHR13847">
    <property type="entry name" value="SARCOSINE DEHYDROGENASE-RELATED"/>
    <property type="match status" value="1"/>
</dbReference>
<dbReference type="PANTHER" id="PTHR13847:SF287">
    <property type="entry name" value="FAD-DEPENDENT OXIDOREDUCTASE DOMAIN-CONTAINING PROTEIN 1"/>
    <property type="match status" value="1"/>
</dbReference>
<accession>A0A0K2W7K5</accession>
<dbReference type="Pfam" id="PF01266">
    <property type="entry name" value="DAO"/>
    <property type="match status" value="1"/>
</dbReference>
<dbReference type="EMBL" id="CCND01000051">
    <property type="protein sequence ID" value="CDX63344.1"/>
    <property type="molecule type" value="Genomic_DNA"/>
</dbReference>
<feature type="domain" description="FAD dependent oxidoreductase" evidence="2">
    <location>
        <begin position="4"/>
        <end position="357"/>
    </location>
</feature>
<keyword evidence="1" id="KW-0560">Oxidoreductase</keyword>
<protein>
    <submittedName>
        <fullName evidence="3">FAD-dependent oxidoreductase domain-containing protein 1</fullName>
    </submittedName>
</protein>
<dbReference type="AlphaFoldDB" id="A0A0K2W7K5"/>
<dbReference type="InterPro" id="IPR006076">
    <property type="entry name" value="FAD-dep_OxRdtase"/>
</dbReference>
<name>A0A0K2W7K5_MESPL</name>
<dbReference type="Gene3D" id="3.50.50.60">
    <property type="entry name" value="FAD/NAD(P)-binding domain"/>
    <property type="match status" value="1"/>
</dbReference>
<gene>
    <name evidence="3" type="primary">foxred</name>
    <name evidence="3" type="ORF">MPL1032_80276</name>
</gene>
<proteinExistence type="predicted"/>
<evidence type="ECO:0000313" key="3">
    <source>
        <dbReference type="EMBL" id="CDX63344.1"/>
    </source>
</evidence>
<organism evidence="3 4">
    <name type="scientific">Mesorhizobium plurifarium</name>
    <dbReference type="NCBI Taxonomy" id="69974"/>
    <lineage>
        <taxon>Bacteria</taxon>
        <taxon>Pseudomonadati</taxon>
        <taxon>Pseudomonadota</taxon>
        <taxon>Alphaproteobacteria</taxon>
        <taxon>Hyphomicrobiales</taxon>
        <taxon>Phyllobacteriaceae</taxon>
        <taxon>Mesorhizobium</taxon>
    </lineage>
</organism>
<dbReference type="GO" id="GO:0032981">
    <property type="term" value="P:mitochondrial respiratory chain complex I assembly"/>
    <property type="evidence" value="ECO:0007669"/>
    <property type="project" value="TreeGrafter"/>
</dbReference>
<dbReference type="GO" id="GO:0016491">
    <property type="term" value="F:oxidoreductase activity"/>
    <property type="evidence" value="ECO:0007669"/>
    <property type="project" value="UniProtKB-KW"/>
</dbReference>
<dbReference type="GO" id="GO:0005737">
    <property type="term" value="C:cytoplasm"/>
    <property type="evidence" value="ECO:0007669"/>
    <property type="project" value="TreeGrafter"/>
</dbReference>